<dbReference type="EMBL" id="HBFR01018431">
    <property type="protein sequence ID" value="CAD8886199.1"/>
    <property type="molecule type" value="Transcribed_RNA"/>
</dbReference>
<feature type="compositionally biased region" description="Basic and acidic residues" evidence="1">
    <location>
        <begin position="83"/>
        <end position="94"/>
    </location>
</feature>
<evidence type="ECO:0000256" key="1">
    <source>
        <dbReference type="SAM" id="MobiDB-lite"/>
    </source>
</evidence>
<organism evidence="2">
    <name type="scientific">Corethron hystrix</name>
    <dbReference type="NCBI Taxonomy" id="216773"/>
    <lineage>
        <taxon>Eukaryota</taxon>
        <taxon>Sar</taxon>
        <taxon>Stramenopiles</taxon>
        <taxon>Ochrophyta</taxon>
        <taxon>Bacillariophyta</taxon>
        <taxon>Coscinodiscophyceae</taxon>
        <taxon>Corethrophycidae</taxon>
        <taxon>Corethrales</taxon>
        <taxon>Corethraceae</taxon>
        <taxon>Corethron</taxon>
    </lineage>
</organism>
<protein>
    <submittedName>
        <fullName evidence="2">Uncharacterized protein</fullName>
    </submittedName>
</protein>
<dbReference type="AlphaFoldDB" id="A0A7S1BFZ6"/>
<feature type="region of interest" description="Disordered" evidence="1">
    <location>
        <begin position="83"/>
        <end position="112"/>
    </location>
</feature>
<evidence type="ECO:0000313" key="2">
    <source>
        <dbReference type="EMBL" id="CAD8886199.1"/>
    </source>
</evidence>
<gene>
    <name evidence="2" type="ORF">CHYS00102_LOCUS13397</name>
</gene>
<sequence length="356" mass="39997">MNGQFRENLETILESKHLLQATVYRKILNLKKNRNSEEFGEDLNLFINHQKMNVDDSKADQEVKPGLQTHMQNHLKNIYSEDKTEYQEAEEKSLKAQRNGVGKKETRTQAPQLRADKDNSIRQNFQKDSENSTFKGESYQQDSMQNLKTFSAGDISESAYRNLATFSAGDTSESACRNLATFSADDTQESSCHILTKDYSQENYDLPYLWKITLSKSAIKLGEGLIVLIGLINTCISSFFLENDKDIPATNISNLQDIDLSTISQSEEVYAIANKESSATANEEVYTTVNKNVSSINNEPAVVTTKKGTARYGKNGSVKLVDPFITAIGQNVESFIEYSLSQANRPTIAYWVDRKG</sequence>
<proteinExistence type="predicted"/>
<name>A0A7S1BFZ6_9STRA</name>
<accession>A0A7S1BFZ6</accession>
<reference evidence="2" key="1">
    <citation type="submission" date="2021-01" db="EMBL/GenBank/DDBJ databases">
        <authorList>
            <person name="Corre E."/>
            <person name="Pelletier E."/>
            <person name="Niang G."/>
            <person name="Scheremetjew M."/>
            <person name="Finn R."/>
            <person name="Kale V."/>
            <person name="Holt S."/>
            <person name="Cochrane G."/>
            <person name="Meng A."/>
            <person name="Brown T."/>
            <person name="Cohen L."/>
        </authorList>
    </citation>
    <scope>NUCLEOTIDE SEQUENCE</scope>
    <source>
        <strain evidence="2">308</strain>
    </source>
</reference>